<accession>A0ABT5JBH2</accession>
<feature type="chain" id="PRO_5045564418" evidence="9">
    <location>
        <begin position="30"/>
        <end position="465"/>
    </location>
</feature>
<evidence type="ECO:0000256" key="6">
    <source>
        <dbReference type="ARBA" id="ARBA00023136"/>
    </source>
</evidence>
<dbReference type="Gene3D" id="1.20.1600.10">
    <property type="entry name" value="Outer membrane efflux proteins (OEP)"/>
    <property type="match status" value="1"/>
</dbReference>
<evidence type="ECO:0000256" key="3">
    <source>
        <dbReference type="ARBA" id="ARBA00022448"/>
    </source>
</evidence>
<keyword evidence="8" id="KW-0175">Coiled coil</keyword>
<sequence length="465" mass="49588">MAGATTNRQRLAAAVLATAVAGAAGATLADTLPGALSQAYQNNPQLNSQRAIVRATDENVPTALSGYRPSVSATASVGQTWTKYDGVSSGQAYSLEDTFMPRSVGLTGTQTLFNGYQTGNRVRQAEGQVSAARETLRLIEQNVLLNAATAYMNLLRDTAILDLQRRNVEVLQEQLRQTRDRFAVGEVTRTDVAQSESRLAAGRSQVSAAESNYTASKATYRQVIGVEPGKLAAATPVDRLSPRVLPAAIDSGRTQNPNVTAAMFGIDVQALQVRINEGALLPTLTAQASLQRAWDSSPTVNNQTTASVVGQLTVPLYQGGANYAQIRSAKETLGQKRLDLETARDQAQANVVQAWGQLDAAKAQIEATQAQVSAAEIALNGVREEARVGQRTTLDVLNAQQELVNARVALVTAQRDRVVASYTLLAAVGRLSPVVLGLPTSIYDPVTHYHQVRDAWAGTRTPDGR</sequence>
<comment type="caution">
    <text evidence="10">The sequence shown here is derived from an EMBL/GenBank/DDBJ whole genome shotgun (WGS) entry which is preliminary data.</text>
</comment>
<evidence type="ECO:0000313" key="10">
    <source>
        <dbReference type="EMBL" id="MDC7786957.1"/>
    </source>
</evidence>
<keyword evidence="5" id="KW-0812">Transmembrane</keyword>
<dbReference type="NCBIfam" id="TIGR01844">
    <property type="entry name" value="type_I_sec_TolC"/>
    <property type="match status" value="1"/>
</dbReference>
<dbReference type="EMBL" id="JAQQLI010000021">
    <property type="protein sequence ID" value="MDC7786957.1"/>
    <property type="molecule type" value="Genomic_DNA"/>
</dbReference>
<dbReference type="RefSeq" id="WP_272777799.1">
    <property type="nucleotide sequence ID" value="NZ_JAQQLI010000021.1"/>
</dbReference>
<dbReference type="Proteomes" id="UP001165652">
    <property type="component" value="Unassembled WGS sequence"/>
</dbReference>
<dbReference type="Pfam" id="PF02321">
    <property type="entry name" value="OEP"/>
    <property type="match status" value="2"/>
</dbReference>
<protein>
    <submittedName>
        <fullName evidence="10">TolC family outer membrane protein</fullName>
    </submittedName>
</protein>
<evidence type="ECO:0000256" key="2">
    <source>
        <dbReference type="ARBA" id="ARBA00007613"/>
    </source>
</evidence>
<keyword evidence="4" id="KW-1134">Transmembrane beta strand</keyword>
<feature type="coiled-coil region" evidence="8">
    <location>
        <begin position="122"/>
        <end position="181"/>
    </location>
</feature>
<keyword evidence="11" id="KW-1185">Reference proteome</keyword>
<keyword evidence="3" id="KW-0813">Transport</keyword>
<dbReference type="SUPFAM" id="SSF56954">
    <property type="entry name" value="Outer membrane efflux proteins (OEP)"/>
    <property type="match status" value="1"/>
</dbReference>
<feature type="signal peptide" evidence="9">
    <location>
        <begin position="1"/>
        <end position="29"/>
    </location>
</feature>
<gene>
    <name evidence="10" type="ORF">PQJ73_14785</name>
</gene>
<dbReference type="PANTHER" id="PTHR30026:SF22">
    <property type="entry name" value="OUTER MEMBRANE EFFLUX PROTEIN"/>
    <property type="match status" value="1"/>
</dbReference>
<dbReference type="PANTHER" id="PTHR30026">
    <property type="entry name" value="OUTER MEMBRANE PROTEIN TOLC"/>
    <property type="match status" value="1"/>
</dbReference>
<keyword evidence="7" id="KW-0998">Cell outer membrane</keyword>
<organism evidence="10 11">
    <name type="scientific">Rhodoplanes tepidamans</name>
    <name type="common">Rhodoplanes cryptolactis</name>
    <dbReference type="NCBI Taxonomy" id="200616"/>
    <lineage>
        <taxon>Bacteria</taxon>
        <taxon>Pseudomonadati</taxon>
        <taxon>Pseudomonadota</taxon>
        <taxon>Alphaproteobacteria</taxon>
        <taxon>Hyphomicrobiales</taxon>
        <taxon>Nitrobacteraceae</taxon>
        <taxon>Rhodoplanes</taxon>
    </lineage>
</organism>
<keyword evidence="6" id="KW-0472">Membrane</keyword>
<proteinExistence type="inferred from homology"/>
<reference evidence="10" key="2">
    <citation type="submission" date="2023-02" db="EMBL/GenBank/DDBJ databases">
        <authorList>
            <person name="Rayyan A."/>
            <person name="Meyer T."/>
            <person name="Kyndt J.A."/>
        </authorList>
    </citation>
    <scope>NUCLEOTIDE SEQUENCE</scope>
    <source>
        <strain evidence="10">DSM 9987</strain>
    </source>
</reference>
<dbReference type="InterPro" id="IPR010130">
    <property type="entry name" value="T1SS_OMP_TolC"/>
</dbReference>
<feature type="coiled-coil region" evidence="8">
    <location>
        <begin position="326"/>
        <end position="385"/>
    </location>
</feature>
<comment type="subcellular location">
    <subcellularLocation>
        <location evidence="1">Cell outer membrane</location>
    </subcellularLocation>
</comment>
<evidence type="ECO:0000256" key="7">
    <source>
        <dbReference type="ARBA" id="ARBA00023237"/>
    </source>
</evidence>
<keyword evidence="9" id="KW-0732">Signal</keyword>
<evidence type="ECO:0000256" key="5">
    <source>
        <dbReference type="ARBA" id="ARBA00022692"/>
    </source>
</evidence>
<dbReference type="InterPro" id="IPR003423">
    <property type="entry name" value="OMP_efflux"/>
</dbReference>
<name>A0ABT5JBH2_RHOTP</name>
<evidence type="ECO:0000256" key="4">
    <source>
        <dbReference type="ARBA" id="ARBA00022452"/>
    </source>
</evidence>
<evidence type="ECO:0000313" key="11">
    <source>
        <dbReference type="Proteomes" id="UP001165652"/>
    </source>
</evidence>
<comment type="similarity">
    <text evidence="2">Belongs to the outer membrane factor (OMF) (TC 1.B.17) family.</text>
</comment>
<evidence type="ECO:0000256" key="1">
    <source>
        <dbReference type="ARBA" id="ARBA00004442"/>
    </source>
</evidence>
<evidence type="ECO:0000256" key="9">
    <source>
        <dbReference type="SAM" id="SignalP"/>
    </source>
</evidence>
<reference evidence="10" key="1">
    <citation type="journal article" date="2023" name="Microbiol Resour">
        <title>Genome Sequences of Rhodoplanes serenus and Two Thermotolerant Strains, Rhodoplanes tepidamans and 'Rhodoplanes cryptolactis,' Further Refine the Genus.</title>
        <authorList>
            <person name="Rayyan A.A."/>
            <person name="Kyndt J.A."/>
        </authorList>
    </citation>
    <scope>NUCLEOTIDE SEQUENCE</scope>
    <source>
        <strain evidence="10">DSM 9987</strain>
    </source>
</reference>
<evidence type="ECO:0000256" key="8">
    <source>
        <dbReference type="SAM" id="Coils"/>
    </source>
</evidence>
<dbReference type="InterPro" id="IPR051906">
    <property type="entry name" value="TolC-like"/>
</dbReference>